<dbReference type="InterPro" id="IPR049450">
    <property type="entry name" value="ACOT8-like_C"/>
</dbReference>
<dbReference type="GeneID" id="183943"/>
<dbReference type="InterPro" id="IPR003703">
    <property type="entry name" value="Acyl_CoA_thio"/>
</dbReference>
<dbReference type="GO" id="GO:0009062">
    <property type="term" value="P:fatty acid catabolic process"/>
    <property type="evidence" value="ECO:0000318"/>
    <property type="project" value="GO_Central"/>
</dbReference>
<accession>Q1W0S0</accession>
<dbReference type="SUPFAM" id="SSF54637">
    <property type="entry name" value="Thioesterase/thiol ester dehydrase-isomerase"/>
    <property type="match status" value="2"/>
</dbReference>
<feature type="domain" description="Acyl-CoA thioesterase-like C-terminal" evidence="2">
    <location>
        <begin position="158"/>
        <end position="282"/>
    </location>
</feature>
<keyword evidence="4" id="KW-1185">Reference proteome</keyword>
<reference evidence="3 4" key="1">
    <citation type="journal article" date="1998" name="Science">
        <title>Genome sequence of the nematode C. elegans: a platform for investigating biology.</title>
        <authorList>
            <consortium name="The C. elegans sequencing consortium"/>
            <person name="Sulson J.E."/>
            <person name="Waterston R."/>
        </authorList>
    </citation>
    <scope>NUCLEOTIDE SEQUENCE [LARGE SCALE GENOMIC DNA]</scope>
    <source>
        <strain evidence="3 4">Bristol N2</strain>
    </source>
</reference>
<evidence type="ECO:0000313" key="3">
    <source>
        <dbReference type="EMBL" id="CCD62804.1"/>
    </source>
</evidence>
<dbReference type="Proteomes" id="UP000001940">
    <property type="component" value="Chromosome X"/>
</dbReference>
<dbReference type="ExpressionAtlas" id="Q1W0S0">
    <property type="expression patterns" value="baseline and differential"/>
</dbReference>
<dbReference type="KEGG" id="cel:CELE_D2021.4"/>
<dbReference type="GO" id="GO:0005782">
    <property type="term" value="C:peroxisomal matrix"/>
    <property type="evidence" value="ECO:0000318"/>
    <property type="project" value="GO_Central"/>
</dbReference>
<dbReference type="InterPro" id="IPR029069">
    <property type="entry name" value="HotDog_dom_sf"/>
</dbReference>
<dbReference type="AGR" id="WB:WBGene00017048"/>
<dbReference type="SMR" id="Q1W0S0"/>
<dbReference type="GO" id="GO:0047617">
    <property type="term" value="F:fatty acyl-CoA hydrolase activity"/>
    <property type="evidence" value="ECO:0000318"/>
    <property type="project" value="GO_Central"/>
</dbReference>
<dbReference type="RefSeq" id="NP_001041236.1">
    <property type="nucleotide sequence ID" value="NM_001047771.1"/>
</dbReference>
<dbReference type="FunCoup" id="Q1W0S0">
    <property type="interactions" value="545"/>
</dbReference>
<dbReference type="OMA" id="WFLVETR"/>
<dbReference type="Gene3D" id="2.40.160.210">
    <property type="entry name" value="Acyl-CoA thioesterase, double hotdog domain"/>
    <property type="match status" value="1"/>
</dbReference>
<dbReference type="STRING" id="6239.D2021.4a.1"/>
<evidence type="ECO:0000313" key="5">
    <source>
        <dbReference type="WormBase" id="D2021.4a"/>
    </source>
</evidence>
<evidence type="ECO:0000313" key="4">
    <source>
        <dbReference type="Proteomes" id="UP000001940"/>
    </source>
</evidence>
<organism evidence="3 4">
    <name type="scientific">Caenorhabditis elegans</name>
    <dbReference type="NCBI Taxonomy" id="6239"/>
    <lineage>
        <taxon>Eukaryota</taxon>
        <taxon>Metazoa</taxon>
        <taxon>Ecdysozoa</taxon>
        <taxon>Nematoda</taxon>
        <taxon>Chromadorea</taxon>
        <taxon>Rhabditida</taxon>
        <taxon>Rhabditina</taxon>
        <taxon>Rhabditomorpha</taxon>
        <taxon>Rhabditoidea</taxon>
        <taxon>Rhabditidae</taxon>
        <taxon>Peloderinae</taxon>
        <taxon>Caenorhabditis</taxon>
    </lineage>
</organism>
<dbReference type="PANTHER" id="PTHR11066">
    <property type="entry name" value="ACYL-COA THIOESTERASE"/>
    <property type="match status" value="1"/>
</dbReference>
<protein>
    <submittedName>
        <fullName evidence="3">Acyl-CoA thioesterase-like C-terminal domain-containing protein</fullName>
    </submittedName>
</protein>
<dbReference type="eggNOG" id="KOG3016">
    <property type="taxonomic scope" value="Eukaryota"/>
</dbReference>
<dbReference type="PaxDb" id="6239-D2021.4a"/>
<dbReference type="OrthoDB" id="5796505at2759"/>
<dbReference type="FunFam" id="2.40.160.210:FF:000015">
    <property type="entry name" value="Protein CBG22797"/>
    <property type="match status" value="1"/>
</dbReference>
<proteinExistence type="inferred from homology"/>
<dbReference type="GO" id="GO:0006637">
    <property type="term" value="P:acyl-CoA metabolic process"/>
    <property type="evidence" value="ECO:0000318"/>
    <property type="project" value="GO_Central"/>
</dbReference>
<dbReference type="WormBase" id="D2021.4a">
    <property type="protein sequence ID" value="CE40032"/>
    <property type="gene ID" value="WBGene00017048"/>
</dbReference>
<dbReference type="Bgee" id="WBGene00017048">
    <property type="expression patterns" value="Expressed in larva and 3 other cell types or tissues"/>
</dbReference>
<comment type="similarity">
    <text evidence="1">Belongs to the C/M/P thioester hydrolase family.</text>
</comment>
<dbReference type="Pfam" id="PF20789">
    <property type="entry name" value="4HBT_3C"/>
    <property type="match status" value="1"/>
</dbReference>
<dbReference type="PeptideAtlas" id="Q1W0S0"/>
<gene>
    <name evidence="3" type="ORF">CELE_D2021.4</name>
    <name evidence="3 5" type="ORF">D2021.4</name>
</gene>
<dbReference type="AlphaFoldDB" id="Q1W0S0"/>
<dbReference type="CDD" id="cd03444">
    <property type="entry name" value="Thioesterase_II_repeat1"/>
    <property type="match status" value="1"/>
</dbReference>
<dbReference type="PANTHER" id="PTHR11066:SF66">
    <property type="entry name" value="THIOESTERASE_THIOL ESTER DEHYDRASE-ISOMERASE"/>
    <property type="match status" value="1"/>
</dbReference>
<evidence type="ECO:0000256" key="1">
    <source>
        <dbReference type="ARBA" id="ARBA00006538"/>
    </source>
</evidence>
<dbReference type="PhylomeDB" id="Q1W0S0"/>
<dbReference type="InterPro" id="IPR042171">
    <property type="entry name" value="Acyl-CoA_hotdog"/>
</dbReference>
<sequence>MVTRPQLISAMLSIDNIDDNIYRSEGPHIGGIFGVNRLFGGYIAGQVYEAVRIYKNKIKDENVIFSMHYNFVSAGDPRKLIDIKIEKVGNVYTADVYHENKKIGLAHIKTDSKFLRKIPFPSDVPGLLSLPNMERQIENQLSTKQRKDFELFLKHVVFDIRPLYMLSGPASGEHRVVYYARLTPECIDIIREDGGMVAVVALSDFMVLQSVQNAINKAGLRMSTGASLHHKIHFHQERVEAIQWFLVETRTEIATGNKAKIFGEVFDSNKECVMSFIQEAYVVPKEVEPENSKL</sequence>
<evidence type="ECO:0000259" key="2">
    <source>
        <dbReference type="Pfam" id="PF20789"/>
    </source>
</evidence>
<dbReference type="HOGENOM" id="CLU_950685_0_0_1"/>
<dbReference type="UCSC" id="D2021.4a">
    <property type="organism name" value="c. elegans"/>
</dbReference>
<dbReference type="CTD" id="183943"/>
<name>Q1W0S0_CAEEL</name>
<dbReference type="InParanoid" id="Q1W0S0"/>
<dbReference type="EMBL" id="BX284606">
    <property type="protein sequence ID" value="CCD62804.1"/>
    <property type="molecule type" value="Genomic_DNA"/>
</dbReference>